<reference evidence="2 3" key="2">
    <citation type="submission" date="2009-02" db="EMBL/GenBank/DDBJ databases">
        <title>Draft genome sequence of Holdemania filiformis DSM 12042.</title>
        <authorList>
            <person name="Sudarsanam P."/>
            <person name="Ley R."/>
            <person name="Guruge J."/>
            <person name="Turnbaugh P.J."/>
            <person name="Mahowald M."/>
            <person name="Liep D."/>
            <person name="Gordon J."/>
        </authorList>
    </citation>
    <scope>NUCLEOTIDE SEQUENCE [LARGE SCALE GENOMIC DNA]</scope>
    <source>
        <strain evidence="2 3">DSM 12042</strain>
    </source>
</reference>
<protein>
    <submittedName>
        <fullName evidence="2">Uncharacterized protein</fullName>
    </submittedName>
</protein>
<evidence type="ECO:0000256" key="1">
    <source>
        <dbReference type="SAM" id="Phobius"/>
    </source>
</evidence>
<dbReference type="STRING" id="545696.HOLDEFILI_02471"/>
<name>B9Y9G5_9FIRM</name>
<evidence type="ECO:0000313" key="3">
    <source>
        <dbReference type="Proteomes" id="UP000005950"/>
    </source>
</evidence>
<feature type="transmembrane region" description="Helical" evidence="1">
    <location>
        <begin position="131"/>
        <end position="162"/>
    </location>
</feature>
<accession>B9Y9G5</accession>
<dbReference type="EMBL" id="ACCF01000143">
    <property type="protein sequence ID" value="EEF67385.1"/>
    <property type="molecule type" value="Genomic_DNA"/>
</dbReference>
<proteinExistence type="predicted"/>
<organism evidence="2 3">
    <name type="scientific">Holdemania filiformis DSM 12042</name>
    <dbReference type="NCBI Taxonomy" id="545696"/>
    <lineage>
        <taxon>Bacteria</taxon>
        <taxon>Bacillati</taxon>
        <taxon>Bacillota</taxon>
        <taxon>Erysipelotrichia</taxon>
        <taxon>Erysipelotrichales</taxon>
        <taxon>Erysipelotrichaceae</taxon>
        <taxon>Holdemania</taxon>
    </lineage>
</organism>
<keyword evidence="1" id="KW-0812">Transmembrane</keyword>
<dbReference type="AlphaFoldDB" id="B9Y9G5"/>
<evidence type="ECO:0000313" key="2">
    <source>
        <dbReference type="EMBL" id="EEF67385.1"/>
    </source>
</evidence>
<gene>
    <name evidence="2" type="ORF">HOLDEFILI_02471</name>
</gene>
<sequence length="173" mass="19358">MTRRDVNPMKLSASILNPIIAKIPASFRFVSLEILNTLLLLFVYLILCLFNEIVGLRDWFNGTFYLIGTGVAAILGYGLIYKSFLTDLSASDLKKACLTALMINVLILIMNFGFGGVFNYLYLWFGGNGIIAYYFIITSSSLLGGLFGMILPVLFPILILLYSKNKRKVKETE</sequence>
<dbReference type="HOGENOM" id="CLU_1545527_0_0_9"/>
<keyword evidence="1" id="KW-1133">Transmembrane helix</keyword>
<feature type="transmembrane region" description="Helical" evidence="1">
    <location>
        <begin position="101"/>
        <end position="125"/>
    </location>
</feature>
<keyword evidence="1" id="KW-0472">Membrane</keyword>
<feature type="transmembrane region" description="Helical" evidence="1">
    <location>
        <begin position="29"/>
        <end position="47"/>
    </location>
</feature>
<dbReference type="Proteomes" id="UP000005950">
    <property type="component" value="Unassembled WGS sequence"/>
</dbReference>
<comment type="caution">
    <text evidence="2">The sequence shown here is derived from an EMBL/GenBank/DDBJ whole genome shotgun (WGS) entry which is preliminary data.</text>
</comment>
<reference evidence="2 3" key="1">
    <citation type="submission" date="2008-12" db="EMBL/GenBank/DDBJ databases">
        <authorList>
            <person name="Fulton L."/>
            <person name="Clifton S."/>
            <person name="Fulton B."/>
            <person name="Xu J."/>
            <person name="Minx P."/>
            <person name="Pepin K.H."/>
            <person name="Johnson M."/>
            <person name="Bhonagiri V."/>
            <person name="Nash W.E."/>
            <person name="Mardis E.R."/>
            <person name="Wilson R.K."/>
        </authorList>
    </citation>
    <scope>NUCLEOTIDE SEQUENCE [LARGE SCALE GENOMIC DNA]</scope>
    <source>
        <strain evidence="2 3">DSM 12042</strain>
    </source>
</reference>
<feature type="transmembrane region" description="Helical" evidence="1">
    <location>
        <begin position="59"/>
        <end position="80"/>
    </location>
</feature>